<dbReference type="EMBL" id="KN834039">
    <property type="protein sequence ID" value="KIK12888.1"/>
    <property type="molecule type" value="Genomic_DNA"/>
</dbReference>
<feature type="region of interest" description="Disordered" evidence="1">
    <location>
        <begin position="209"/>
        <end position="238"/>
    </location>
</feature>
<organism evidence="2 3">
    <name type="scientific">Pisolithus microcarpus 441</name>
    <dbReference type="NCBI Taxonomy" id="765257"/>
    <lineage>
        <taxon>Eukaryota</taxon>
        <taxon>Fungi</taxon>
        <taxon>Dikarya</taxon>
        <taxon>Basidiomycota</taxon>
        <taxon>Agaricomycotina</taxon>
        <taxon>Agaricomycetes</taxon>
        <taxon>Agaricomycetidae</taxon>
        <taxon>Boletales</taxon>
        <taxon>Sclerodermatineae</taxon>
        <taxon>Pisolithaceae</taxon>
        <taxon>Pisolithus</taxon>
    </lineage>
</organism>
<dbReference type="AlphaFoldDB" id="A0A0C9YYA8"/>
<reference evidence="2 3" key="1">
    <citation type="submission" date="2014-04" db="EMBL/GenBank/DDBJ databases">
        <authorList>
            <consortium name="DOE Joint Genome Institute"/>
            <person name="Kuo A."/>
            <person name="Kohler A."/>
            <person name="Costa M.D."/>
            <person name="Nagy L.G."/>
            <person name="Floudas D."/>
            <person name="Copeland A."/>
            <person name="Barry K.W."/>
            <person name="Cichocki N."/>
            <person name="Veneault-Fourrey C."/>
            <person name="LaButti K."/>
            <person name="Lindquist E.A."/>
            <person name="Lipzen A."/>
            <person name="Lundell T."/>
            <person name="Morin E."/>
            <person name="Murat C."/>
            <person name="Sun H."/>
            <person name="Tunlid A."/>
            <person name="Henrissat B."/>
            <person name="Grigoriev I.V."/>
            <person name="Hibbett D.S."/>
            <person name="Martin F."/>
            <person name="Nordberg H.P."/>
            <person name="Cantor M.N."/>
            <person name="Hua S.X."/>
        </authorList>
    </citation>
    <scope>NUCLEOTIDE SEQUENCE [LARGE SCALE GENOMIC DNA]</scope>
    <source>
        <strain evidence="2 3">441</strain>
    </source>
</reference>
<evidence type="ECO:0000313" key="3">
    <source>
        <dbReference type="Proteomes" id="UP000054018"/>
    </source>
</evidence>
<feature type="compositionally biased region" description="Basic and acidic residues" evidence="1">
    <location>
        <begin position="51"/>
        <end position="92"/>
    </location>
</feature>
<dbReference type="STRING" id="765257.A0A0C9YYA8"/>
<sequence>MSPISEDDTAKSIDWTTVADDDLVPLASDSMEVEIAKIDEQARRQRNRVVARREKEKKDRREKEEEDERRRKEEEEQRRKEEEDARKRWEEEEAEARRLAEAAEKAKAAREVGARAGEDAENEGDQAVAAKTIDRVPSAGVSAPKANRAFVLIPSKSATQHHRVPIVRDRPCTLCITTGEQCIDLPDSRSKQCAKCFRQKKGCRLPVEKTQGKRKAPQLSPRAGEKRKRAKVVSKGHDTRLTSTSMAIEGTSAGAAGSSACVASQLVARVLDRHLGEITSLLRNLVGKADELADSEGKGTSSEVDELAEEEGHGEADEDDEADGDGDDVELSDAMARLARVYWWHYIVKYQKFLAMDMNCESGVGDARSGIGILQEFFSRAQSSHGELGVQDGHGRKRLARVDEWHYILKYKKILAAGLKRESGVRDAHRGERVYFGKIIPRSQIPRGGSGVLDAHRGNGLHWEIFSQSHTSHRRWASRTPVPTEHPIRLFFSRRWWGGNTLNKISTIRKGIEDARSDKGQAVVYFPTSDKFTYHYFRIGLAKSKLSGVRDAHGSRVSLALRKLSHDLTSHAGGSGVQKMGVQDAPHYGMGVIFRRKFPTDNKLALATSTIEHQVLQSVLGS</sequence>
<reference evidence="3" key="2">
    <citation type="submission" date="2015-01" db="EMBL/GenBank/DDBJ databases">
        <title>Evolutionary Origins and Diversification of the Mycorrhizal Mutualists.</title>
        <authorList>
            <consortium name="DOE Joint Genome Institute"/>
            <consortium name="Mycorrhizal Genomics Consortium"/>
            <person name="Kohler A."/>
            <person name="Kuo A."/>
            <person name="Nagy L.G."/>
            <person name="Floudas D."/>
            <person name="Copeland A."/>
            <person name="Barry K.W."/>
            <person name="Cichocki N."/>
            <person name="Veneault-Fourrey C."/>
            <person name="LaButti K."/>
            <person name="Lindquist E.A."/>
            <person name="Lipzen A."/>
            <person name="Lundell T."/>
            <person name="Morin E."/>
            <person name="Murat C."/>
            <person name="Riley R."/>
            <person name="Ohm R."/>
            <person name="Sun H."/>
            <person name="Tunlid A."/>
            <person name="Henrissat B."/>
            <person name="Grigoriev I.V."/>
            <person name="Hibbett D.S."/>
            <person name="Martin F."/>
        </authorList>
    </citation>
    <scope>NUCLEOTIDE SEQUENCE [LARGE SCALE GENOMIC DNA]</scope>
    <source>
        <strain evidence="3">441</strain>
    </source>
</reference>
<dbReference type="Proteomes" id="UP000054018">
    <property type="component" value="Unassembled WGS sequence"/>
</dbReference>
<name>A0A0C9YYA8_9AGAM</name>
<keyword evidence="3" id="KW-1185">Reference proteome</keyword>
<feature type="compositionally biased region" description="Acidic residues" evidence="1">
    <location>
        <begin position="316"/>
        <end position="328"/>
    </location>
</feature>
<accession>A0A0C9YYA8</accession>
<gene>
    <name evidence="2" type="ORF">PISMIDRAFT_25620</name>
</gene>
<feature type="region of interest" description="Disordered" evidence="1">
    <location>
        <begin position="292"/>
        <end position="328"/>
    </location>
</feature>
<proteinExistence type="predicted"/>
<feature type="compositionally biased region" description="Basic residues" evidence="1">
    <location>
        <begin position="225"/>
        <end position="234"/>
    </location>
</feature>
<feature type="region of interest" description="Disordered" evidence="1">
    <location>
        <begin position="38"/>
        <end position="92"/>
    </location>
</feature>
<evidence type="ECO:0000256" key="1">
    <source>
        <dbReference type="SAM" id="MobiDB-lite"/>
    </source>
</evidence>
<feature type="region of interest" description="Disordered" evidence="1">
    <location>
        <begin position="109"/>
        <end position="128"/>
    </location>
</feature>
<evidence type="ECO:0000313" key="2">
    <source>
        <dbReference type="EMBL" id="KIK12888.1"/>
    </source>
</evidence>
<dbReference type="HOGENOM" id="CLU_439474_0_0_1"/>
<feature type="compositionally biased region" description="Basic and acidic residues" evidence="1">
    <location>
        <begin position="109"/>
        <end position="118"/>
    </location>
</feature>
<dbReference type="OrthoDB" id="10532972at2759"/>
<protein>
    <submittedName>
        <fullName evidence="2">Uncharacterized protein</fullName>
    </submittedName>
</protein>